<dbReference type="EMBL" id="CAMGYJ010000006">
    <property type="protein sequence ID" value="CAI0438218.1"/>
    <property type="molecule type" value="Genomic_DNA"/>
</dbReference>
<evidence type="ECO:0000259" key="2">
    <source>
        <dbReference type="Pfam" id="PF14432"/>
    </source>
</evidence>
<protein>
    <recommendedName>
        <fullName evidence="2">DYW domain-containing protein</fullName>
    </recommendedName>
</protein>
<reference evidence="3" key="1">
    <citation type="submission" date="2022-08" db="EMBL/GenBank/DDBJ databases">
        <authorList>
            <person name="Gutierrez-Valencia J."/>
        </authorList>
    </citation>
    <scope>NUCLEOTIDE SEQUENCE</scope>
</reference>
<gene>
    <name evidence="3" type="ORF">LITE_LOCUS25739</name>
</gene>
<dbReference type="Pfam" id="PF20430">
    <property type="entry name" value="Eplus_motif"/>
    <property type="match status" value="1"/>
</dbReference>
<proteinExistence type="inferred from homology"/>
<comment type="caution">
    <text evidence="3">The sequence shown here is derived from an EMBL/GenBank/DDBJ whole genome shotgun (WGS) entry which is preliminary data.</text>
</comment>
<evidence type="ECO:0000313" key="4">
    <source>
        <dbReference type="Proteomes" id="UP001154282"/>
    </source>
</evidence>
<accession>A0AAV0LUS6</accession>
<dbReference type="InterPro" id="IPR032867">
    <property type="entry name" value="DYW_dom"/>
</dbReference>
<name>A0AAV0LUS6_9ROSI</name>
<dbReference type="InterPro" id="IPR046849">
    <property type="entry name" value="E2_motif"/>
</dbReference>
<keyword evidence="4" id="KW-1185">Reference proteome</keyword>
<feature type="domain" description="DYW" evidence="2">
    <location>
        <begin position="88"/>
        <end position="129"/>
    </location>
</feature>
<evidence type="ECO:0000256" key="1">
    <source>
        <dbReference type="ARBA" id="ARBA00006643"/>
    </source>
</evidence>
<organism evidence="3 4">
    <name type="scientific">Linum tenue</name>
    <dbReference type="NCBI Taxonomy" id="586396"/>
    <lineage>
        <taxon>Eukaryota</taxon>
        <taxon>Viridiplantae</taxon>
        <taxon>Streptophyta</taxon>
        <taxon>Embryophyta</taxon>
        <taxon>Tracheophyta</taxon>
        <taxon>Spermatophyta</taxon>
        <taxon>Magnoliopsida</taxon>
        <taxon>eudicotyledons</taxon>
        <taxon>Gunneridae</taxon>
        <taxon>Pentapetalae</taxon>
        <taxon>rosids</taxon>
        <taxon>fabids</taxon>
        <taxon>Malpighiales</taxon>
        <taxon>Linaceae</taxon>
        <taxon>Linum</taxon>
    </lineage>
</organism>
<comment type="similarity">
    <text evidence="1">Belongs to the PPR family. PCMP-H subfamily.</text>
</comment>
<dbReference type="AlphaFoldDB" id="A0AAV0LUS6"/>
<evidence type="ECO:0000313" key="3">
    <source>
        <dbReference type="EMBL" id="CAI0438218.1"/>
    </source>
</evidence>
<dbReference type="Pfam" id="PF14432">
    <property type="entry name" value="DYW_deaminase"/>
    <property type="match status" value="1"/>
</dbReference>
<dbReference type="GO" id="GO:0008270">
    <property type="term" value="F:zinc ion binding"/>
    <property type="evidence" value="ECO:0007669"/>
    <property type="project" value="InterPro"/>
</dbReference>
<dbReference type="Proteomes" id="UP001154282">
    <property type="component" value="Unassembled WGS sequence"/>
</dbReference>
<sequence length="129" mass="14668">MLRDQGVKKETGLSWVEEGNKVHTFAAGDRGHARSKEIYEKLEELGEEMEKAGYVADTSFVLRAVGGEEKQQTIRYHSERIAIAFALMCGDCHTAIKFMSKCSGRVIIVRDNNRFHRFEDGKCSCGDYW</sequence>